<organism evidence="4 5">
    <name type="scientific">Triparma columacea</name>
    <dbReference type="NCBI Taxonomy" id="722753"/>
    <lineage>
        <taxon>Eukaryota</taxon>
        <taxon>Sar</taxon>
        <taxon>Stramenopiles</taxon>
        <taxon>Ochrophyta</taxon>
        <taxon>Bolidophyceae</taxon>
        <taxon>Parmales</taxon>
        <taxon>Triparmaceae</taxon>
        <taxon>Triparma</taxon>
    </lineage>
</organism>
<feature type="compositionally biased region" description="Pro residues" evidence="3">
    <location>
        <begin position="22"/>
        <end position="32"/>
    </location>
</feature>
<proteinExistence type="predicted"/>
<keyword evidence="5" id="KW-1185">Reference proteome</keyword>
<sequence>MTAPTKYPTFQDIPRFFKKSPNPLPPPHPASPPSKSSKVSSPYQSNPSPGGLVRSISASSVGAEDNKPILVRGSSQASAATPSDDSENDNGDDENEEDEREGGEGGVANLKAKVTHIAKAKFLAEKESTLLNFTELASIEALINSHGTPPLLGQPPSGSRLSYESFCRIRLEVSARARRYFTAGMFLSFQPNAEGKIDGGEFFRRLCSTICIAKTRITLQFYDAGGRGLLREQMRQQGT</sequence>
<reference evidence="5" key="1">
    <citation type="journal article" date="2023" name="Commun. Biol.">
        <title>Genome analysis of Parmales, the sister group of diatoms, reveals the evolutionary specialization of diatoms from phago-mixotrophs to photoautotrophs.</title>
        <authorList>
            <person name="Ban H."/>
            <person name="Sato S."/>
            <person name="Yoshikawa S."/>
            <person name="Yamada K."/>
            <person name="Nakamura Y."/>
            <person name="Ichinomiya M."/>
            <person name="Sato N."/>
            <person name="Blanc-Mathieu R."/>
            <person name="Endo H."/>
            <person name="Kuwata A."/>
            <person name="Ogata H."/>
        </authorList>
    </citation>
    <scope>NUCLEOTIDE SEQUENCE [LARGE SCALE GENOMIC DNA]</scope>
</reference>
<dbReference type="GO" id="GO:0000226">
    <property type="term" value="P:microtubule cytoskeleton organization"/>
    <property type="evidence" value="ECO:0007669"/>
    <property type="project" value="TreeGrafter"/>
</dbReference>
<evidence type="ECO:0000256" key="2">
    <source>
        <dbReference type="ARBA" id="ARBA00022490"/>
    </source>
</evidence>
<feature type="region of interest" description="Disordered" evidence="3">
    <location>
        <begin position="1"/>
        <end position="107"/>
    </location>
</feature>
<gene>
    <name evidence="4" type="ORF">TrCOL_g4889</name>
</gene>
<feature type="compositionally biased region" description="Acidic residues" evidence="3">
    <location>
        <begin position="84"/>
        <end position="101"/>
    </location>
</feature>
<protein>
    <submittedName>
        <fullName evidence="4">Uncharacterized protein</fullName>
    </submittedName>
</protein>
<comment type="caution">
    <text evidence="4">The sequence shown here is derived from an EMBL/GenBank/DDBJ whole genome shotgun (WGS) entry which is preliminary data.</text>
</comment>
<dbReference type="PANTHER" id="PTHR12085:SF3">
    <property type="entry name" value="SERINE_THREONINE-PROTEIN PHOSPHATASE 2A REGULATORY SUBUNIT B'' SUBUNIT GAMMA"/>
    <property type="match status" value="1"/>
</dbReference>
<dbReference type="InterPro" id="IPR039865">
    <property type="entry name" value="PPP2R3C"/>
</dbReference>
<feature type="compositionally biased region" description="Polar residues" evidence="3">
    <location>
        <begin position="73"/>
        <end position="83"/>
    </location>
</feature>
<comment type="subcellular location">
    <subcellularLocation>
        <location evidence="1">Cytoplasm</location>
    </subcellularLocation>
</comment>
<dbReference type="GO" id="GO:0035303">
    <property type="term" value="P:regulation of dephosphorylation"/>
    <property type="evidence" value="ECO:0007669"/>
    <property type="project" value="InterPro"/>
</dbReference>
<dbReference type="AlphaFoldDB" id="A0A9W7G8Y4"/>
<evidence type="ECO:0000256" key="3">
    <source>
        <dbReference type="SAM" id="MobiDB-lite"/>
    </source>
</evidence>
<accession>A0A9W7G8Y4</accession>
<keyword evidence="2" id="KW-0963">Cytoplasm</keyword>
<evidence type="ECO:0000313" key="4">
    <source>
        <dbReference type="EMBL" id="GMI39962.1"/>
    </source>
</evidence>
<dbReference type="GO" id="GO:0005737">
    <property type="term" value="C:cytoplasm"/>
    <property type="evidence" value="ECO:0007669"/>
    <property type="project" value="UniProtKB-SubCell"/>
</dbReference>
<dbReference type="EMBL" id="BRYA01000115">
    <property type="protein sequence ID" value="GMI39962.1"/>
    <property type="molecule type" value="Genomic_DNA"/>
</dbReference>
<dbReference type="Proteomes" id="UP001165065">
    <property type="component" value="Unassembled WGS sequence"/>
</dbReference>
<feature type="compositionally biased region" description="Low complexity" evidence="3">
    <location>
        <begin position="33"/>
        <end position="48"/>
    </location>
</feature>
<evidence type="ECO:0000256" key="1">
    <source>
        <dbReference type="ARBA" id="ARBA00004496"/>
    </source>
</evidence>
<dbReference type="PANTHER" id="PTHR12085">
    <property type="entry name" value="SERINE/THREONINE-PROTEIN PHOSPHATASE 2A REGULATORY SUBUNIT B'' SUBUNIT GAMMA"/>
    <property type="match status" value="1"/>
</dbReference>
<name>A0A9W7G8Y4_9STRA</name>
<dbReference type="GO" id="GO:0030865">
    <property type="term" value="P:cortical cytoskeleton organization"/>
    <property type="evidence" value="ECO:0007669"/>
    <property type="project" value="TreeGrafter"/>
</dbReference>
<dbReference type="GO" id="GO:0005819">
    <property type="term" value="C:spindle"/>
    <property type="evidence" value="ECO:0007669"/>
    <property type="project" value="TreeGrafter"/>
</dbReference>
<evidence type="ECO:0000313" key="5">
    <source>
        <dbReference type="Proteomes" id="UP001165065"/>
    </source>
</evidence>
<dbReference type="OrthoDB" id="10434881at2759"/>